<keyword evidence="6" id="KW-0675">Receptor</keyword>
<evidence type="ECO:0000256" key="7">
    <source>
        <dbReference type="ARBA" id="ARBA00023180"/>
    </source>
</evidence>
<evidence type="ECO:0000256" key="6">
    <source>
        <dbReference type="ARBA" id="ARBA00023170"/>
    </source>
</evidence>
<feature type="domain" description="Leucine-rich repeat-containing N-terminal plant-type" evidence="10">
    <location>
        <begin position="27"/>
        <end position="71"/>
    </location>
</feature>
<evidence type="ECO:0000256" key="8">
    <source>
        <dbReference type="SAM" id="SignalP"/>
    </source>
</evidence>
<dbReference type="Gene3D" id="3.80.10.10">
    <property type="entry name" value="Ribonuclease Inhibitor"/>
    <property type="match status" value="1"/>
</dbReference>
<keyword evidence="5" id="KW-0472">Membrane</keyword>
<evidence type="ECO:0000256" key="4">
    <source>
        <dbReference type="ARBA" id="ARBA00022737"/>
    </source>
</evidence>
<dbReference type="GO" id="GO:0016020">
    <property type="term" value="C:membrane"/>
    <property type="evidence" value="ECO:0007669"/>
    <property type="project" value="UniProtKB-SubCell"/>
</dbReference>
<dbReference type="InterPro" id="IPR013210">
    <property type="entry name" value="LRR_N_plant-typ"/>
</dbReference>
<evidence type="ECO:0000313" key="13">
    <source>
        <dbReference type="Proteomes" id="UP000245207"/>
    </source>
</evidence>
<evidence type="ECO:0000256" key="3">
    <source>
        <dbReference type="ARBA" id="ARBA00022729"/>
    </source>
</evidence>
<organism evidence="12 13">
    <name type="scientific">Artemisia annua</name>
    <name type="common">Sweet wormwood</name>
    <dbReference type="NCBI Taxonomy" id="35608"/>
    <lineage>
        <taxon>Eukaryota</taxon>
        <taxon>Viridiplantae</taxon>
        <taxon>Streptophyta</taxon>
        <taxon>Embryophyta</taxon>
        <taxon>Tracheophyta</taxon>
        <taxon>Spermatophyta</taxon>
        <taxon>Magnoliopsida</taxon>
        <taxon>eudicotyledons</taxon>
        <taxon>Gunneridae</taxon>
        <taxon>Pentapetalae</taxon>
        <taxon>asterids</taxon>
        <taxon>campanulids</taxon>
        <taxon>Asterales</taxon>
        <taxon>Asteraceae</taxon>
        <taxon>Asteroideae</taxon>
        <taxon>Anthemideae</taxon>
        <taxon>Artemisiinae</taxon>
        <taxon>Artemisia</taxon>
    </lineage>
</organism>
<evidence type="ECO:0000313" key="12">
    <source>
        <dbReference type="EMBL" id="PWA53110.1"/>
    </source>
</evidence>
<dbReference type="Pfam" id="PF07714">
    <property type="entry name" value="PK_Tyr_Ser-Thr"/>
    <property type="match status" value="1"/>
</dbReference>
<protein>
    <submittedName>
        <fullName evidence="12">Concanavalin A-like lectin/glucanase, subgroup</fullName>
    </submittedName>
</protein>
<dbReference type="InterPro" id="IPR055414">
    <property type="entry name" value="LRR_R13L4/SHOC2-like"/>
</dbReference>
<dbReference type="PANTHER" id="PTHR48053:SF126">
    <property type="entry name" value="MDIS1-INTERACTING RECEPTOR LIKE KINASE 2-LIKE ISOFORM X1"/>
    <property type="match status" value="1"/>
</dbReference>
<sequence length="313" mass="34234">MAFFPSTIFLLATVLCTLYVASCSSHESEADALINWKATLHTQNNILMLPSWAQDDQKTVSPCNWYGVSCNEQGSINKLNLSSSGLNGTLDHLSLSSFPNLEHLNLGSNYFSGKIPSEIGQLSKLVSLDLSSNRLMGIIPPDIGQLSKLVYLDLISNNISGSIPPELGNLVDLNSLYMFNNSLTGSIPKAFVNLKKLTVLSLWKNQLSGSIPKEIEFAYTMKVTEKCDVYSFGVLVLEVIKGDHPGDIVTSLTSSSTNQVDLKDLVDHRLPVPLLEIKEVVASILVLAIRCVNSDPKIRPTMYDVSQELASFP</sequence>
<dbReference type="Pfam" id="PF08263">
    <property type="entry name" value="LRRNT_2"/>
    <property type="match status" value="1"/>
</dbReference>
<dbReference type="GO" id="GO:0030246">
    <property type="term" value="F:carbohydrate binding"/>
    <property type="evidence" value="ECO:0007669"/>
    <property type="project" value="UniProtKB-KW"/>
</dbReference>
<feature type="signal peptide" evidence="8">
    <location>
        <begin position="1"/>
        <end position="23"/>
    </location>
</feature>
<keyword evidence="4" id="KW-0677">Repeat</keyword>
<feature type="domain" description="Disease resistance R13L4/SHOC-2-like LRR" evidence="11">
    <location>
        <begin position="90"/>
        <end position="205"/>
    </location>
</feature>
<dbReference type="STRING" id="35608.A0A2U1LVT5"/>
<feature type="chain" id="PRO_5015699573" evidence="8">
    <location>
        <begin position="24"/>
        <end position="313"/>
    </location>
</feature>
<keyword evidence="13" id="KW-1185">Reference proteome</keyword>
<evidence type="ECO:0000259" key="9">
    <source>
        <dbReference type="Pfam" id="PF07714"/>
    </source>
</evidence>
<feature type="domain" description="Serine-threonine/tyrosine-protein kinase catalytic" evidence="9">
    <location>
        <begin position="216"/>
        <end position="309"/>
    </location>
</feature>
<dbReference type="InterPro" id="IPR011009">
    <property type="entry name" value="Kinase-like_dom_sf"/>
</dbReference>
<dbReference type="FunFam" id="3.80.10.10:FF:000400">
    <property type="entry name" value="Nuclear pore complex protein NUP107"/>
    <property type="match status" value="1"/>
</dbReference>
<comment type="subcellular location">
    <subcellularLocation>
        <location evidence="1">Membrane</location>
        <topology evidence="1">Single-pass type I membrane protein</topology>
    </subcellularLocation>
</comment>
<dbReference type="EMBL" id="PKPP01007539">
    <property type="protein sequence ID" value="PWA53110.1"/>
    <property type="molecule type" value="Genomic_DNA"/>
</dbReference>
<comment type="caution">
    <text evidence="12">The sequence shown here is derived from an EMBL/GenBank/DDBJ whole genome shotgun (WGS) entry which is preliminary data.</text>
</comment>
<evidence type="ECO:0000256" key="5">
    <source>
        <dbReference type="ARBA" id="ARBA00023136"/>
    </source>
</evidence>
<dbReference type="OrthoDB" id="1434998at2759"/>
<dbReference type="Gene3D" id="1.10.510.10">
    <property type="entry name" value="Transferase(Phosphotransferase) domain 1"/>
    <property type="match status" value="1"/>
</dbReference>
<reference evidence="12 13" key="1">
    <citation type="journal article" date="2018" name="Mol. Plant">
        <title>The genome of Artemisia annua provides insight into the evolution of Asteraceae family and artemisinin biosynthesis.</title>
        <authorList>
            <person name="Shen Q."/>
            <person name="Zhang L."/>
            <person name="Liao Z."/>
            <person name="Wang S."/>
            <person name="Yan T."/>
            <person name="Shi P."/>
            <person name="Liu M."/>
            <person name="Fu X."/>
            <person name="Pan Q."/>
            <person name="Wang Y."/>
            <person name="Lv Z."/>
            <person name="Lu X."/>
            <person name="Zhang F."/>
            <person name="Jiang W."/>
            <person name="Ma Y."/>
            <person name="Chen M."/>
            <person name="Hao X."/>
            <person name="Li L."/>
            <person name="Tang Y."/>
            <person name="Lv G."/>
            <person name="Zhou Y."/>
            <person name="Sun X."/>
            <person name="Brodelius P.E."/>
            <person name="Rose J.K.C."/>
            <person name="Tang K."/>
        </authorList>
    </citation>
    <scope>NUCLEOTIDE SEQUENCE [LARGE SCALE GENOMIC DNA]</scope>
    <source>
        <strain evidence="13">cv. Huhao1</strain>
        <tissue evidence="12">Leaf</tissue>
    </source>
</reference>
<dbReference type="Pfam" id="PF23598">
    <property type="entry name" value="LRR_14"/>
    <property type="match status" value="1"/>
</dbReference>
<dbReference type="AlphaFoldDB" id="A0A2U1LVT5"/>
<dbReference type="InterPro" id="IPR051716">
    <property type="entry name" value="Plant_RL_S/T_kinase"/>
</dbReference>
<dbReference type="GO" id="GO:0004674">
    <property type="term" value="F:protein serine/threonine kinase activity"/>
    <property type="evidence" value="ECO:0007669"/>
    <property type="project" value="UniProtKB-EC"/>
</dbReference>
<evidence type="ECO:0000256" key="2">
    <source>
        <dbReference type="ARBA" id="ARBA00022614"/>
    </source>
</evidence>
<name>A0A2U1LVT5_ARTAN</name>
<dbReference type="Proteomes" id="UP000245207">
    <property type="component" value="Unassembled WGS sequence"/>
</dbReference>
<keyword evidence="3 8" id="KW-0732">Signal</keyword>
<accession>A0A2U1LVT5</accession>
<gene>
    <name evidence="12" type="ORF">CTI12_AA448440</name>
</gene>
<evidence type="ECO:0000259" key="10">
    <source>
        <dbReference type="Pfam" id="PF08263"/>
    </source>
</evidence>
<dbReference type="SUPFAM" id="SSF52058">
    <property type="entry name" value="L domain-like"/>
    <property type="match status" value="1"/>
</dbReference>
<keyword evidence="12" id="KW-0430">Lectin</keyword>
<evidence type="ECO:0000256" key="1">
    <source>
        <dbReference type="ARBA" id="ARBA00004479"/>
    </source>
</evidence>
<dbReference type="PANTHER" id="PTHR48053">
    <property type="entry name" value="LEUCINE RICH REPEAT FAMILY PROTEIN, EXPRESSED"/>
    <property type="match status" value="1"/>
</dbReference>
<evidence type="ECO:0000259" key="11">
    <source>
        <dbReference type="Pfam" id="PF23598"/>
    </source>
</evidence>
<keyword evidence="7" id="KW-0325">Glycoprotein</keyword>
<dbReference type="InterPro" id="IPR001245">
    <property type="entry name" value="Ser-Thr/Tyr_kinase_cat_dom"/>
</dbReference>
<dbReference type="InterPro" id="IPR032675">
    <property type="entry name" value="LRR_dom_sf"/>
</dbReference>
<dbReference type="SUPFAM" id="SSF56112">
    <property type="entry name" value="Protein kinase-like (PK-like)"/>
    <property type="match status" value="1"/>
</dbReference>
<keyword evidence="2" id="KW-0433">Leucine-rich repeat</keyword>
<proteinExistence type="predicted"/>